<protein>
    <submittedName>
        <fullName evidence="1">Uncharacterized protein</fullName>
    </submittedName>
</protein>
<evidence type="ECO:0000313" key="1">
    <source>
        <dbReference type="EMBL" id="KAI5677454.1"/>
    </source>
</evidence>
<dbReference type="Proteomes" id="UP001060085">
    <property type="component" value="Linkage Group LG02"/>
</dbReference>
<gene>
    <name evidence="1" type="ORF">M9H77_08404</name>
</gene>
<dbReference type="EMBL" id="CM044702">
    <property type="protein sequence ID" value="KAI5677454.1"/>
    <property type="molecule type" value="Genomic_DNA"/>
</dbReference>
<name>A0ACC0BXU9_CATRO</name>
<sequence length="317" mass="34303">MGELEGFIHFSNKAAFFSIAIAIGNPLKIDEATANLMRPSVAQVCIEVDFLKHSSQRIWIGTGAASRFWQDVCYENLPPYCSHCLKMGHSSSHCRIIVGTNDSNGKKAAAAPSTSTAKASWPSEDAPSVADKSAISDKEQWVPKAASAVSTAASPTTTKHTSEIAAENAVQFTVAVAEPPLFKDAAGTSQDAGVVEVLEMPNKNAETIQEVTKTPTVAAVETVELEQIADEGEEDDSDIIIEPSSLLKSTKQSSTRAKRQQKKAIFALQLPSRKPSRYVVRNSSEQPYEDNGLYILAAKLKRHKSVLRLGIKMFLVI</sequence>
<reference evidence="2" key="1">
    <citation type="journal article" date="2023" name="Nat. Plants">
        <title>Single-cell RNA sequencing provides a high-resolution roadmap for understanding the multicellular compartmentation of specialized metabolism.</title>
        <authorList>
            <person name="Sun S."/>
            <person name="Shen X."/>
            <person name="Li Y."/>
            <person name="Li Y."/>
            <person name="Wang S."/>
            <person name="Li R."/>
            <person name="Zhang H."/>
            <person name="Shen G."/>
            <person name="Guo B."/>
            <person name="Wei J."/>
            <person name="Xu J."/>
            <person name="St-Pierre B."/>
            <person name="Chen S."/>
            <person name="Sun C."/>
        </authorList>
    </citation>
    <scope>NUCLEOTIDE SEQUENCE [LARGE SCALE GENOMIC DNA]</scope>
</reference>
<keyword evidence="2" id="KW-1185">Reference proteome</keyword>
<comment type="caution">
    <text evidence="1">The sequence shown here is derived from an EMBL/GenBank/DDBJ whole genome shotgun (WGS) entry which is preliminary data.</text>
</comment>
<organism evidence="1 2">
    <name type="scientific">Catharanthus roseus</name>
    <name type="common">Madagascar periwinkle</name>
    <name type="synonym">Vinca rosea</name>
    <dbReference type="NCBI Taxonomy" id="4058"/>
    <lineage>
        <taxon>Eukaryota</taxon>
        <taxon>Viridiplantae</taxon>
        <taxon>Streptophyta</taxon>
        <taxon>Embryophyta</taxon>
        <taxon>Tracheophyta</taxon>
        <taxon>Spermatophyta</taxon>
        <taxon>Magnoliopsida</taxon>
        <taxon>eudicotyledons</taxon>
        <taxon>Gunneridae</taxon>
        <taxon>Pentapetalae</taxon>
        <taxon>asterids</taxon>
        <taxon>lamiids</taxon>
        <taxon>Gentianales</taxon>
        <taxon>Apocynaceae</taxon>
        <taxon>Rauvolfioideae</taxon>
        <taxon>Vinceae</taxon>
        <taxon>Catharanthinae</taxon>
        <taxon>Catharanthus</taxon>
    </lineage>
</organism>
<accession>A0ACC0BXU9</accession>
<evidence type="ECO:0000313" key="2">
    <source>
        <dbReference type="Proteomes" id="UP001060085"/>
    </source>
</evidence>
<proteinExistence type="predicted"/>